<keyword evidence="3" id="KW-1185">Reference proteome</keyword>
<gene>
    <name evidence="2" type="ORF">FAD_0526</name>
</gene>
<reference evidence="2 3" key="1">
    <citation type="submission" date="2011-10" db="EMBL/GenBank/DDBJ databases">
        <title>Metabolic and evolutionary patterns in the extreme acidophile Ferroplasma acidiphilum.</title>
        <authorList>
            <person name="Golyshina O.V."/>
            <person name="Kozyavkin S.A."/>
            <person name="Tatusov R.L."/>
            <person name="Slesarev A.I."/>
            <person name="Golyshin P.N."/>
        </authorList>
    </citation>
    <scope>NUCLEOTIDE SEQUENCE [LARGE SCALE GENOMIC DNA]</scope>
    <source>
        <strain evidence="3">Y</strain>
    </source>
</reference>
<dbReference type="Proteomes" id="UP000192050">
    <property type="component" value="Chromosome"/>
</dbReference>
<feature type="transmembrane region" description="Helical" evidence="1">
    <location>
        <begin position="12"/>
        <end position="33"/>
    </location>
</feature>
<evidence type="ECO:0000256" key="1">
    <source>
        <dbReference type="SAM" id="Phobius"/>
    </source>
</evidence>
<keyword evidence="1" id="KW-0472">Membrane</keyword>
<keyword evidence="1" id="KW-1133">Transmembrane helix</keyword>
<dbReference type="AlphaFoldDB" id="A0A1V0N2Q6"/>
<sequence length="115" mass="12429">MSKMARNKHKGIIVLVIIIVLALLIYGLIPTILNTSPSAMKDNNSYYLAGKITQDVTVNGQSAFTLNDNGKSITVLYNGTASVNSFVLVHGTYQNSLLGSYINSSSVTPWLYSIS</sequence>
<organism evidence="2 3">
    <name type="scientific">Ferroplasma acidiphilum</name>
    <dbReference type="NCBI Taxonomy" id="74969"/>
    <lineage>
        <taxon>Archaea</taxon>
        <taxon>Methanobacteriati</taxon>
        <taxon>Thermoplasmatota</taxon>
        <taxon>Thermoplasmata</taxon>
        <taxon>Thermoplasmatales</taxon>
        <taxon>Ferroplasmaceae</taxon>
        <taxon>Ferroplasma</taxon>
    </lineage>
</organism>
<dbReference type="EMBL" id="CP015363">
    <property type="protein sequence ID" value="ARD84440.1"/>
    <property type="molecule type" value="Genomic_DNA"/>
</dbReference>
<evidence type="ECO:0000313" key="2">
    <source>
        <dbReference type="EMBL" id="ARD84440.1"/>
    </source>
</evidence>
<dbReference type="KEGG" id="fai:FAD_0526"/>
<proteinExistence type="predicted"/>
<protein>
    <submittedName>
        <fullName evidence="2">Uncharacterized protein</fullName>
    </submittedName>
</protein>
<name>A0A1V0N2Q6_9ARCH</name>
<keyword evidence="1" id="KW-0812">Transmembrane</keyword>
<accession>A0A1V0N2Q6</accession>
<evidence type="ECO:0000313" key="3">
    <source>
        <dbReference type="Proteomes" id="UP000192050"/>
    </source>
</evidence>